<sequence length="352" mass="40065">MQLNDKLLSQDWLDFVNSHFKKERIQMRDTSRAYDDDAKIKLPKRFHLSGTTTLSANSLTFFQCKRDTERPKSVRFCEEEKEGGVGERVPLRSILKANLSSASSMVSKQAKNPEETAGCKCKWKSALCSFQIDYEVFRFLECRGGVKHAHLTKSAKKVRYFVYLKTSILLQKCQRHHRPAQEVHLLEDFERAYTLEGIPILPKLWRDFSSHLMPKMYPQLVGQPIKTIATPEDVKPGAGEAPPRKSIEDATEEELCRIIMGYERQMQQEAEEAVQKEAALQRRLESLGYCGDGGKTKGKHIASLCQACAQGVCMYLTRVSPDKEVKEVVQRITAYKSGPFARASVALKDQLR</sequence>
<evidence type="ECO:0000313" key="1">
    <source>
        <dbReference type="EMBL" id="TNV85944.1"/>
    </source>
</evidence>
<organism evidence="1 2">
    <name type="scientific">Halteria grandinella</name>
    <dbReference type="NCBI Taxonomy" id="5974"/>
    <lineage>
        <taxon>Eukaryota</taxon>
        <taxon>Sar</taxon>
        <taxon>Alveolata</taxon>
        <taxon>Ciliophora</taxon>
        <taxon>Intramacronucleata</taxon>
        <taxon>Spirotrichea</taxon>
        <taxon>Stichotrichia</taxon>
        <taxon>Sporadotrichida</taxon>
        <taxon>Halteriidae</taxon>
        <taxon>Halteria</taxon>
    </lineage>
</organism>
<reference evidence="1" key="1">
    <citation type="submission" date="2019-06" db="EMBL/GenBank/DDBJ databases">
        <authorList>
            <person name="Zheng W."/>
        </authorList>
    </citation>
    <scope>NUCLEOTIDE SEQUENCE</scope>
    <source>
        <strain evidence="1">QDHG01</strain>
    </source>
</reference>
<protein>
    <submittedName>
        <fullName evidence="1">Uncharacterized protein</fullName>
    </submittedName>
</protein>
<dbReference type="AlphaFoldDB" id="A0A8J8P4Z9"/>
<dbReference type="Proteomes" id="UP000785679">
    <property type="component" value="Unassembled WGS sequence"/>
</dbReference>
<gene>
    <name evidence="1" type="ORF">FGO68_gene13188</name>
</gene>
<dbReference type="EMBL" id="RRYP01001441">
    <property type="protein sequence ID" value="TNV85944.1"/>
    <property type="molecule type" value="Genomic_DNA"/>
</dbReference>
<comment type="caution">
    <text evidence="1">The sequence shown here is derived from an EMBL/GenBank/DDBJ whole genome shotgun (WGS) entry which is preliminary data.</text>
</comment>
<accession>A0A8J8P4Z9</accession>
<name>A0A8J8P4Z9_HALGN</name>
<proteinExistence type="predicted"/>
<keyword evidence="2" id="KW-1185">Reference proteome</keyword>
<evidence type="ECO:0000313" key="2">
    <source>
        <dbReference type="Proteomes" id="UP000785679"/>
    </source>
</evidence>